<proteinExistence type="predicted"/>
<evidence type="ECO:0000256" key="4">
    <source>
        <dbReference type="ARBA" id="ARBA00022857"/>
    </source>
</evidence>
<protein>
    <submittedName>
        <fullName evidence="7">2,4-dienoyl-CoA reductase</fullName>
    </submittedName>
</protein>
<organism evidence="7 8">
    <name type="scientific">Mucilaginibacter pineti</name>
    <dbReference type="NCBI Taxonomy" id="1391627"/>
    <lineage>
        <taxon>Bacteria</taxon>
        <taxon>Pseudomonadati</taxon>
        <taxon>Bacteroidota</taxon>
        <taxon>Sphingobacteriia</taxon>
        <taxon>Sphingobacteriales</taxon>
        <taxon>Sphingobacteriaceae</taxon>
        <taxon>Mucilaginibacter</taxon>
    </lineage>
</organism>
<dbReference type="STRING" id="1391627.SAMN05216464_11422"/>
<evidence type="ECO:0000256" key="2">
    <source>
        <dbReference type="ARBA" id="ARBA00022630"/>
    </source>
</evidence>
<dbReference type="InterPro" id="IPR044152">
    <property type="entry name" value="YqjM-like"/>
</dbReference>
<dbReference type="Pfam" id="PF00724">
    <property type="entry name" value="Oxidored_FMN"/>
    <property type="match status" value="1"/>
</dbReference>
<keyword evidence="5" id="KW-0560">Oxidoreductase</keyword>
<accession>A0A1G7J2M3</accession>
<evidence type="ECO:0000259" key="6">
    <source>
        <dbReference type="Pfam" id="PF00724"/>
    </source>
</evidence>
<feature type="domain" description="NADH:flavin oxidoreductase/NADH oxidase N-terminal" evidence="6">
    <location>
        <begin position="52"/>
        <end position="388"/>
    </location>
</feature>
<dbReference type="EMBL" id="FNAI01000014">
    <property type="protein sequence ID" value="SDF18759.1"/>
    <property type="molecule type" value="Genomic_DNA"/>
</dbReference>
<dbReference type="AlphaFoldDB" id="A0A1G7J2M3"/>
<dbReference type="Proteomes" id="UP000199072">
    <property type="component" value="Unassembled WGS sequence"/>
</dbReference>
<dbReference type="GO" id="GO:0003959">
    <property type="term" value="F:NADPH dehydrogenase activity"/>
    <property type="evidence" value="ECO:0007669"/>
    <property type="project" value="InterPro"/>
</dbReference>
<dbReference type="GO" id="GO:0010181">
    <property type="term" value="F:FMN binding"/>
    <property type="evidence" value="ECO:0007669"/>
    <property type="project" value="InterPro"/>
</dbReference>
<name>A0A1G7J2M3_9SPHI</name>
<dbReference type="PANTHER" id="PTHR43303:SF4">
    <property type="entry name" value="NADPH DEHYDROGENASE C23G7.10C-RELATED"/>
    <property type="match status" value="1"/>
</dbReference>
<dbReference type="InterPro" id="IPR013785">
    <property type="entry name" value="Aldolase_TIM"/>
</dbReference>
<keyword evidence="2" id="KW-0285">Flavoprotein</keyword>
<evidence type="ECO:0000313" key="8">
    <source>
        <dbReference type="Proteomes" id="UP000199072"/>
    </source>
</evidence>
<sequence>MRHHSACSKKDNSIAGCILINIHCKASLQNSEDTSVVTEHICTNNNNNMPHLFSPLKIKNIELKNRIVVSPMCEYSSVDGFANDWHLVHLGSFATGGAALIITEAAAVSPEGRITDNDLGIYKDEHIARLKQITDFIHAHGSIAGIQLAHAGRKASHQQPWLGGKQIPSDQEHGWVAVAPSSIAFTDAEEAPIALDKAGIAKVIADFKAATVRAIAAGFKVIELHGAHGYLINQFLSPASNKRTDEYGGAFDNRVRLLIEIIEAVQEVWPKENPLFVRLSTTEWTEGAWTADDSVTLAKLLKDHGVDLIDCSTGGNIAGVKIALKPGYQVEFAEKIRKESGILTGAVGLITKPHQADEIIQEGEADVVFLAREMLRDPHFALRAAHELGHETAWPVQYERAKW</sequence>
<comment type="cofactor">
    <cofactor evidence="1">
        <name>FMN</name>
        <dbReference type="ChEBI" id="CHEBI:58210"/>
    </cofactor>
</comment>
<dbReference type="InterPro" id="IPR001155">
    <property type="entry name" value="OxRdtase_FMN_N"/>
</dbReference>
<dbReference type="PANTHER" id="PTHR43303">
    <property type="entry name" value="NADPH DEHYDROGENASE C23G7.10C-RELATED"/>
    <property type="match status" value="1"/>
</dbReference>
<evidence type="ECO:0000256" key="1">
    <source>
        <dbReference type="ARBA" id="ARBA00001917"/>
    </source>
</evidence>
<dbReference type="CDD" id="cd02932">
    <property type="entry name" value="OYE_YqiM_FMN"/>
    <property type="match status" value="1"/>
</dbReference>
<keyword evidence="3" id="KW-0288">FMN</keyword>
<dbReference type="Gene3D" id="3.20.20.70">
    <property type="entry name" value="Aldolase class I"/>
    <property type="match status" value="1"/>
</dbReference>
<evidence type="ECO:0000256" key="5">
    <source>
        <dbReference type="ARBA" id="ARBA00023002"/>
    </source>
</evidence>
<gene>
    <name evidence="7" type="ORF">SAMN05216464_11422</name>
</gene>
<dbReference type="GO" id="GO:0050661">
    <property type="term" value="F:NADP binding"/>
    <property type="evidence" value="ECO:0007669"/>
    <property type="project" value="InterPro"/>
</dbReference>
<evidence type="ECO:0000256" key="3">
    <source>
        <dbReference type="ARBA" id="ARBA00022643"/>
    </source>
</evidence>
<dbReference type="SUPFAM" id="SSF51395">
    <property type="entry name" value="FMN-linked oxidoreductases"/>
    <property type="match status" value="1"/>
</dbReference>
<reference evidence="7 8" key="1">
    <citation type="submission" date="2016-10" db="EMBL/GenBank/DDBJ databases">
        <authorList>
            <person name="de Groot N.N."/>
        </authorList>
    </citation>
    <scope>NUCLEOTIDE SEQUENCE [LARGE SCALE GENOMIC DNA]</scope>
    <source>
        <strain evidence="7 8">47C3B</strain>
    </source>
</reference>
<evidence type="ECO:0000313" key="7">
    <source>
        <dbReference type="EMBL" id="SDF18759.1"/>
    </source>
</evidence>
<keyword evidence="8" id="KW-1185">Reference proteome</keyword>
<keyword evidence="4" id="KW-0521">NADP</keyword>